<reference evidence="5 6" key="1">
    <citation type="submission" date="2019-03" db="EMBL/GenBank/DDBJ databases">
        <title>Root nodule microbial communities of legume samples collected from USA, Mexico and Botswana.</title>
        <authorList>
            <person name="Hirsch A."/>
        </authorList>
    </citation>
    <scope>NUCLEOTIDE SEQUENCE [LARGE SCALE GENOMIC DNA]</scope>
    <source>
        <strain evidence="5 6">55</strain>
    </source>
</reference>
<dbReference type="InterPro" id="IPR001228">
    <property type="entry name" value="IspD"/>
</dbReference>
<comment type="function">
    <text evidence="3">Catalyzes the formation of 4-diphosphocytidyl-2-C-methyl-D-erythritol from CTP and 2-C-methyl-D-erythritol 4-phosphate (MEP).</text>
</comment>
<dbReference type="InterPro" id="IPR029044">
    <property type="entry name" value="Nucleotide-diphossugar_trans"/>
</dbReference>
<dbReference type="GO" id="GO:0050518">
    <property type="term" value="F:2-C-methyl-D-erythritol 4-phosphate cytidylyltransferase activity"/>
    <property type="evidence" value="ECO:0007669"/>
    <property type="project" value="UniProtKB-UniRule"/>
</dbReference>
<dbReference type="NCBIfam" id="TIGR00453">
    <property type="entry name" value="ispD"/>
    <property type="match status" value="1"/>
</dbReference>
<comment type="catalytic activity">
    <reaction evidence="3">
        <text>2-C-methyl-D-erythritol 4-phosphate + CTP + H(+) = 4-CDP-2-C-methyl-D-erythritol + diphosphate</text>
        <dbReference type="Rhea" id="RHEA:13429"/>
        <dbReference type="ChEBI" id="CHEBI:15378"/>
        <dbReference type="ChEBI" id="CHEBI:33019"/>
        <dbReference type="ChEBI" id="CHEBI:37563"/>
        <dbReference type="ChEBI" id="CHEBI:57823"/>
        <dbReference type="ChEBI" id="CHEBI:58262"/>
        <dbReference type="EC" id="2.7.7.60"/>
    </reaction>
</comment>
<dbReference type="HAMAP" id="MF_00108">
    <property type="entry name" value="IspD"/>
    <property type="match status" value="1"/>
</dbReference>
<dbReference type="CDD" id="cd02516">
    <property type="entry name" value="CDP-ME_synthetase"/>
    <property type="match status" value="1"/>
</dbReference>
<evidence type="ECO:0000256" key="1">
    <source>
        <dbReference type="ARBA" id="ARBA00022679"/>
    </source>
</evidence>
<comment type="pathway">
    <text evidence="3">Isoprenoid biosynthesis; isopentenyl diphosphate biosynthesis via DXP pathway; isopentenyl diphosphate from 1-deoxy-D-xylulose 5-phosphate: step 2/6.</text>
</comment>
<comment type="similarity">
    <text evidence="3">Belongs to the IspD/TarI cytidylyltransferase family. IspD subfamily.</text>
</comment>
<proteinExistence type="inferred from homology"/>
<dbReference type="FunFam" id="3.90.550.10:FF:000003">
    <property type="entry name" value="2-C-methyl-D-erythritol 4-phosphate cytidylyltransferase"/>
    <property type="match status" value="1"/>
</dbReference>
<evidence type="ECO:0000256" key="2">
    <source>
        <dbReference type="ARBA" id="ARBA00022695"/>
    </source>
</evidence>
<dbReference type="GeneID" id="89529564"/>
<accession>A0A4R3ZUN2</accession>
<dbReference type="UniPathway" id="UPA00056">
    <property type="reaction ID" value="UER00093"/>
</dbReference>
<feature type="site" description="Transition state stabilizer" evidence="3">
    <location>
        <position position="44"/>
    </location>
</feature>
<organism evidence="5 6">
    <name type="scientific">Dietzia cinnamea</name>
    <dbReference type="NCBI Taxonomy" id="321318"/>
    <lineage>
        <taxon>Bacteria</taxon>
        <taxon>Bacillati</taxon>
        <taxon>Actinomycetota</taxon>
        <taxon>Actinomycetes</taxon>
        <taxon>Mycobacteriales</taxon>
        <taxon>Dietziaceae</taxon>
        <taxon>Dietzia</taxon>
    </lineage>
</organism>
<feature type="site" description="Positions MEP for the nucleophilic attack" evidence="3">
    <location>
        <position position="186"/>
    </location>
</feature>
<dbReference type="RefSeq" id="WP_232303124.1">
    <property type="nucleotide sequence ID" value="NZ_CP143053.1"/>
</dbReference>
<dbReference type="Pfam" id="PF01128">
    <property type="entry name" value="IspD"/>
    <property type="match status" value="1"/>
</dbReference>
<feature type="site" description="Positions MEP for the nucleophilic attack" evidence="3">
    <location>
        <position position="239"/>
    </location>
</feature>
<dbReference type="InterPro" id="IPR050088">
    <property type="entry name" value="IspD/TarI_cytidylyltransf_bact"/>
</dbReference>
<feature type="region of interest" description="Disordered" evidence="4">
    <location>
        <begin position="1"/>
        <end position="21"/>
    </location>
</feature>
<dbReference type="Proteomes" id="UP000295805">
    <property type="component" value="Unassembled WGS sequence"/>
</dbReference>
<evidence type="ECO:0000256" key="4">
    <source>
        <dbReference type="SAM" id="MobiDB-lite"/>
    </source>
</evidence>
<gene>
    <name evidence="3" type="primary">ispD</name>
    <name evidence="5" type="ORF">EDD19_10840</name>
</gene>
<feature type="site" description="Transition state stabilizer" evidence="3">
    <location>
        <position position="37"/>
    </location>
</feature>
<dbReference type="GO" id="GO:0019288">
    <property type="term" value="P:isopentenyl diphosphate biosynthetic process, methylerythritol 4-phosphate pathway"/>
    <property type="evidence" value="ECO:0007669"/>
    <property type="project" value="UniProtKB-UniRule"/>
</dbReference>
<dbReference type="PANTHER" id="PTHR32125:SF4">
    <property type="entry name" value="2-C-METHYL-D-ERYTHRITOL 4-PHOSPHATE CYTIDYLYLTRANSFERASE, CHLOROPLASTIC"/>
    <property type="match status" value="1"/>
</dbReference>
<evidence type="ECO:0000313" key="5">
    <source>
        <dbReference type="EMBL" id="TCW24104.1"/>
    </source>
</evidence>
<dbReference type="PANTHER" id="PTHR32125">
    <property type="entry name" value="2-C-METHYL-D-ERYTHRITOL 4-PHOSPHATE CYTIDYLYLTRANSFERASE, CHLOROPLASTIC"/>
    <property type="match status" value="1"/>
</dbReference>
<keyword evidence="1 3" id="KW-0808">Transferase</keyword>
<keyword evidence="2 3" id="KW-0548">Nucleotidyltransferase</keyword>
<comment type="caution">
    <text evidence="5">The sequence shown here is derived from an EMBL/GenBank/DDBJ whole genome shotgun (WGS) entry which is preliminary data.</text>
</comment>
<dbReference type="InterPro" id="IPR034683">
    <property type="entry name" value="IspD/TarI"/>
</dbReference>
<dbReference type="Gene3D" id="3.90.550.10">
    <property type="entry name" value="Spore Coat Polysaccharide Biosynthesis Protein SpsA, Chain A"/>
    <property type="match status" value="1"/>
</dbReference>
<dbReference type="EC" id="2.7.7.60" evidence="3"/>
<evidence type="ECO:0000313" key="6">
    <source>
        <dbReference type="Proteomes" id="UP000295805"/>
    </source>
</evidence>
<dbReference type="SUPFAM" id="SSF53448">
    <property type="entry name" value="Nucleotide-diphospho-sugar transferases"/>
    <property type="match status" value="1"/>
</dbReference>
<protein>
    <recommendedName>
        <fullName evidence="3">2-C-methyl-D-erythritol 4-phosphate cytidylyltransferase</fullName>
        <ecNumber evidence="3">2.7.7.60</ecNumber>
    </recommendedName>
    <alternativeName>
        <fullName evidence="3">4-diphosphocytidyl-2C-methyl-D-erythritol synthase</fullName>
    </alternativeName>
    <alternativeName>
        <fullName evidence="3">MEP cytidylyltransferase</fullName>
        <shortName evidence="3">MCT</shortName>
    </alternativeName>
</protein>
<evidence type="ECO:0000256" key="3">
    <source>
        <dbReference type="HAMAP-Rule" id="MF_00108"/>
    </source>
</evidence>
<sequence length="272" mass="27791">MTGQRTPGDAPGHGIGGHPARTGRVAAVVPAAGSGVRLGAGLPKAFVELHGRTMLERAVAGLLTSGAVDDVVAVVPADRVAQAESELAHLRDDDHLVVVTTGGAERTDSVRNGLAALTAHRRRPRAAVYDVLLVHDAARCLTPPDAIRRVVTAVRGGAVAVVPVLPVVDTVKQVDADGYVVGTPDRAALRAVQTPQGFAPDVLLAAYDAAGDVTTDDAGLVERTGDRVATVPGDPLAFKITTADDHARALAELDPGAPAPGALVHVGPQEEK</sequence>
<dbReference type="AlphaFoldDB" id="A0A4R3ZUN2"/>
<keyword evidence="3" id="KW-0414">Isoprene biosynthesis</keyword>
<dbReference type="EMBL" id="SMCX01000008">
    <property type="protein sequence ID" value="TCW24104.1"/>
    <property type="molecule type" value="Genomic_DNA"/>
</dbReference>
<name>A0A4R3ZUN2_9ACTN</name>